<dbReference type="Proteomes" id="UP000324797">
    <property type="component" value="Unassembled WGS sequence"/>
</dbReference>
<protein>
    <recommendedName>
        <fullName evidence="3">Sarcosine oxidase subunit gamma</fullName>
    </recommendedName>
</protein>
<reference evidence="1 2" key="1">
    <citation type="submission" date="2019-08" db="EMBL/GenBank/DDBJ databases">
        <title>Bradyrhizobium hipponensis sp. nov., a rhizobium isolated from a Lupinus angustifolius root nodule in Tunisia.</title>
        <authorList>
            <person name="Off K."/>
            <person name="Rejili M."/>
            <person name="Mars M."/>
            <person name="Brachmann A."/>
            <person name="Marin M."/>
        </authorList>
    </citation>
    <scope>NUCLEOTIDE SEQUENCE [LARGE SCALE GENOMIC DNA]</scope>
    <source>
        <strain evidence="2">aSej3</strain>
    </source>
</reference>
<dbReference type="InterPro" id="IPR027266">
    <property type="entry name" value="TrmE/GcvT-like"/>
</dbReference>
<dbReference type="Pfam" id="PF04268">
    <property type="entry name" value="SoxG"/>
    <property type="match status" value="1"/>
</dbReference>
<dbReference type="AlphaFoldDB" id="A0A5S4YAW1"/>
<accession>A0A5S4YAW1</accession>
<proteinExistence type="predicted"/>
<dbReference type="SUPFAM" id="SSF103025">
    <property type="entry name" value="Folate-binding domain"/>
    <property type="match status" value="1"/>
</dbReference>
<evidence type="ECO:0000313" key="1">
    <source>
        <dbReference type="EMBL" id="TYO60824.1"/>
    </source>
</evidence>
<evidence type="ECO:0008006" key="3">
    <source>
        <dbReference type="Google" id="ProtNLM"/>
    </source>
</evidence>
<keyword evidence="2" id="KW-1185">Reference proteome</keyword>
<organism evidence="1 2">
    <name type="scientific">Bradyrhizobium hipponense</name>
    <dbReference type="NCBI Taxonomy" id="2605638"/>
    <lineage>
        <taxon>Bacteria</taxon>
        <taxon>Pseudomonadati</taxon>
        <taxon>Pseudomonadota</taxon>
        <taxon>Alphaproteobacteria</taxon>
        <taxon>Hyphomicrobiales</taxon>
        <taxon>Nitrobacteraceae</taxon>
        <taxon>Bradyrhizobium</taxon>
    </lineage>
</organism>
<evidence type="ECO:0000313" key="2">
    <source>
        <dbReference type="Proteomes" id="UP000324797"/>
    </source>
</evidence>
<dbReference type="InterPro" id="IPR007375">
    <property type="entry name" value="SoxG"/>
</dbReference>
<name>A0A5S4YAW1_9BRAD</name>
<comment type="caution">
    <text evidence="1">The sequence shown here is derived from an EMBL/GenBank/DDBJ whole genome shotgun (WGS) entry which is preliminary data.</text>
</comment>
<sequence>MGQPALASASRQLTQSAMARLRSRFAHPSFSILKVPVSMAEQAKSIWRPRSAWAGIVEAGQIGVDGKPGVTALTLDDMGFATLIVPPGSPDLASATKRMIGLDLPKKAFVSLSSTHGVAWAGANHWLLFARQQAGFVDLLQSFSDHAAVSDQSHARAALTVSGPRVREVLAKGAMVDLHSSVFPVGATALTSFAHVHVQFWRTDDGPDGPIFEILVPRSMAGSFWSWFAASAAEFNCRIDRD</sequence>
<dbReference type="Gene3D" id="3.30.1360.120">
    <property type="entry name" value="Probable tRNA modification gtpase trme, domain 1"/>
    <property type="match status" value="1"/>
</dbReference>
<gene>
    <name evidence="1" type="ORF">FXV83_41680</name>
</gene>
<dbReference type="EMBL" id="VSTH01000271">
    <property type="protein sequence ID" value="TYO60824.1"/>
    <property type="molecule type" value="Genomic_DNA"/>
</dbReference>
<dbReference type="Gene3D" id="3.30.70.1520">
    <property type="entry name" value="Heterotetrameric sarcosine oxidase"/>
    <property type="match status" value="1"/>
</dbReference>